<evidence type="ECO:0000256" key="3">
    <source>
        <dbReference type="ARBA" id="ARBA00023274"/>
    </source>
</evidence>
<evidence type="ECO:0000256" key="4">
    <source>
        <dbReference type="RuleBase" id="RU003869"/>
    </source>
</evidence>
<dbReference type="InterPro" id="IPR000702">
    <property type="entry name" value="Ribosomal_uL6-like"/>
</dbReference>
<reference evidence="6 7" key="1">
    <citation type="journal article" date="2014" name="BMC Genomics">
        <title>Comparative genome sequencing reveals chemotype-specific gene clusters in the toxigenic black mold Stachybotrys.</title>
        <authorList>
            <person name="Semeiks J."/>
            <person name="Borek D."/>
            <person name="Otwinowski Z."/>
            <person name="Grishin N.V."/>
        </authorList>
    </citation>
    <scope>NUCLEOTIDE SEQUENCE [LARGE SCALE GENOMIC DNA]</scope>
    <source>
        <strain evidence="6 7">IBT 40285</strain>
    </source>
</reference>
<dbReference type="GO" id="GO:0005762">
    <property type="term" value="C:mitochondrial large ribosomal subunit"/>
    <property type="evidence" value="ECO:0007669"/>
    <property type="project" value="TreeGrafter"/>
</dbReference>
<dbReference type="PANTHER" id="PTHR11655:SF14">
    <property type="entry name" value="LARGE RIBOSOMAL SUBUNIT PROTEIN UL6M"/>
    <property type="match status" value="1"/>
</dbReference>
<keyword evidence="2 4" id="KW-0689">Ribosomal protein</keyword>
<dbReference type="OrthoDB" id="540873at2759"/>
<protein>
    <recommendedName>
        <fullName evidence="5">Large ribosomal subunit protein uL6 alpha-beta domain-containing protein</fullName>
    </recommendedName>
</protein>
<dbReference type="PANTHER" id="PTHR11655">
    <property type="entry name" value="60S/50S RIBOSOMAL PROTEIN L6/L9"/>
    <property type="match status" value="1"/>
</dbReference>
<dbReference type="GO" id="GO:0003735">
    <property type="term" value="F:structural constituent of ribosome"/>
    <property type="evidence" value="ECO:0007669"/>
    <property type="project" value="InterPro"/>
</dbReference>
<dbReference type="InParanoid" id="A0A084QC06"/>
<dbReference type="AlphaFoldDB" id="A0A084QC06"/>
<dbReference type="InterPro" id="IPR019906">
    <property type="entry name" value="Ribosomal_uL6_bac-type"/>
</dbReference>
<evidence type="ECO:0000256" key="2">
    <source>
        <dbReference type="ARBA" id="ARBA00022980"/>
    </source>
</evidence>
<dbReference type="PRINTS" id="PR00059">
    <property type="entry name" value="RIBOSOMALL6"/>
</dbReference>
<dbReference type="STRING" id="1283841.A0A084QC06"/>
<dbReference type="SUPFAM" id="SSF56053">
    <property type="entry name" value="Ribosomal protein L6"/>
    <property type="match status" value="2"/>
</dbReference>
<accession>A0A084QC06</accession>
<dbReference type="InterPro" id="IPR020040">
    <property type="entry name" value="Ribosomal_uL6_a/b-dom"/>
</dbReference>
<gene>
    <name evidence="6" type="ORF">S40285_04529</name>
</gene>
<feature type="domain" description="Large ribosomal subunit protein uL6 alpha-beta" evidence="5">
    <location>
        <begin position="203"/>
        <end position="262"/>
    </location>
</feature>
<dbReference type="EMBL" id="KL660854">
    <property type="protein sequence ID" value="KFA61491.1"/>
    <property type="molecule type" value="Genomic_DNA"/>
</dbReference>
<sequence>MIAPTWGKALGQSALHVPSSTLPGFVMPTWHRGSLSPRAFSTTATQRSKLGRNPISLPPGVELTVGEPVAIRDMTHFKPKVKKTITVTGPLGSLNLDVPDFVKVSHDAANKTVSLAVEDANQKKQNEMWGASQYPQGAVPKLEDLYLFTDPQKSLGTSWAYLNNYVMGVSEGHTAILRLVGVGYRATVEQRAGKEQYPGQPFLCLKLGFTHPVEEGVPKGVKVSTPTPTRILLEGTDREAMMSFAGKVRLWRPPEPYKGKGIFINDQTIKLKGKKIS</sequence>
<dbReference type="HOGENOM" id="CLU_065464_1_0_1"/>
<dbReference type="InterPro" id="IPR002358">
    <property type="entry name" value="Ribosomal_uL6_CS"/>
</dbReference>
<dbReference type="GO" id="GO:0019843">
    <property type="term" value="F:rRNA binding"/>
    <property type="evidence" value="ECO:0007669"/>
    <property type="project" value="InterPro"/>
</dbReference>
<keyword evidence="7" id="KW-1185">Reference proteome</keyword>
<dbReference type="Pfam" id="PF00347">
    <property type="entry name" value="Ribosomal_L6"/>
    <property type="match status" value="1"/>
</dbReference>
<organism evidence="6 7">
    <name type="scientific">Stachybotrys chlorohalonatus (strain IBT 40285)</name>
    <dbReference type="NCBI Taxonomy" id="1283841"/>
    <lineage>
        <taxon>Eukaryota</taxon>
        <taxon>Fungi</taxon>
        <taxon>Dikarya</taxon>
        <taxon>Ascomycota</taxon>
        <taxon>Pezizomycotina</taxon>
        <taxon>Sordariomycetes</taxon>
        <taxon>Hypocreomycetidae</taxon>
        <taxon>Hypocreales</taxon>
        <taxon>Stachybotryaceae</taxon>
        <taxon>Stachybotrys</taxon>
    </lineage>
</organism>
<keyword evidence="3 4" id="KW-0687">Ribonucleoprotein</keyword>
<dbReference type="OMA" id="RERHGLC"/>
<dbReference type="Gene3D" id="3.90.930.12">
    <property type="entry name" value="Ribosomal protein L6, alpha-beta domain"/>
    <property type="match status" value="2"/>
</dbReference>
<dbReference type="PROSITE" id="PS00525">
    <property type="entry name" value="RIBOSOMAL_L6_1"/>
    <property type="match status" value="1"/>
</dbReference>
<evidence type="ECO:0000259" key="5">
    <source>
        <dbReference type="Pfam" id="PF00347"/>
    </source>
</evidence>
<evidence type="ECO:0000313" key="6">
    <source>
        <dbReference type="EMBL" id="KFA61491.1"/>
    </source>
</evidence>
<evidence type="ECO:0000256" key="1">
    <source>
        <dbReference type="ARBA" id="ARBA00009356"/>
    </source>
</evidence>
<comment type="similarity">
    <text evidence="1 4">Belongs to the universal ribosomal protein uL6 family.</text>
</comment>
<dbReference type="InterPro" id="IPR036789">
    <property type="entry name" value="Ribosomal_uL6-like_a/b-dom_sf"/>
</dbReference>
<name>A0A084QC06_STAC4</name>
<dbReference type="Proteomes" id="UP000028524">
    <property type="component" value="Unassembled WGS sequence"/>
</dbReference>
<dbReference type="GO" id="GO:0006412">
    <property type="term" value="P:translation"/>
    <property type="evidence" value="ECO:0007669"/>
    <property type="project" value="InterPro"/>
</dbReference>
<dbReference type="FunCoup" id="A0A084QC06">
    <property type="interactions" value="621"/>
</dbReference>
<proteinExistence type="inferred from homology"/>
<evidence type="ECO:0000313" key="7">
    <source>
        <dbReference type="Proteomes" id="UP000028524"/>
    </source>
</evidence>